<evidence type="ECO:0000313" key="2">
    <source>
        <dbReference type="Proteomes" id="UP000005408"/>
    </source>
</evidence>
<accession>A0A8W8JZ95</accession>
<dbReference type="PANTHER" id="PTHR33480">
    <property type="entry name" value="SET DOMAIN-CONTAINING PROTEIN-RELATED"/>
    <property type="match status" value="1"/>
</dbReference>
<keyword evidence="2" id="KW-1185">Reference proteome</keyword>
<sequence length="164" mass="18793">MESDRNSLSGTKTFNKPSLALKASQLLKKVADLKKGLAIRKKDIEAKEAASKFVDLYRNEFTYAISRIAHQSQQERKFNKKEIFPITSDLSKLTKYLNSDMAHCIEHLQQKATLATWMHLAEVTLSRLICFNKCRSNEPAMMLVTEFKSRPSWERANQSCGCVF</sequence>
<proteinExistence type="predicted"/>
<organism evidence="1 2">
    <name type="scientific">Magallana gigas</name>
    <name type="common">Pacific oyster</name>
    <name type="synonym">Crassostrea gigas</name>
    <dbReference type="NCBI Taxonomy" id="29159"/>
    <lineage>
        <taxon>Eukaryota</taxon>
        <taxon>Metazoa</taxon>
        <taxon>Spiralia</taxon>
        <taxon>Lophotrochozoa</taxon>
        <taxon>Mollusca</taxon>
        <taxon>Bivalvia</taxon>
        <taxon>Autobranchia</taxon>
        <taxon>Pteriomorphia</taxon>
        <taxon>Ostreida</taxon>
        <taxon>Ostreoidea</taxon>
        <taxon>Ostreidae</taxon>
        <taxon>Magallana</taxon>
    </lineage>
</organism>
<name>A0A8W8JZ95_MAGGI</name>
<evidence type="ECO:0000313" key="1">
    <source>
        <dbReference type="EnsemblMetazoa" id="G21451.1:cds"/>
    </source>
</evidence>
<dbReference type="Proteomes" id="UP000005408">
    <property type="component" value="Unassembled WGS sequence"/>
</dbReference>
<dbReference type="EnsemblMetazoa" id="G21451.1">
    <property type="protein sequence ID" value="G21451.1:cds"/>
    <property type="gene ID" value="G21451"/>
</dbReference>
<protein>
    <submittedName>
        <fullName evidence="1">Uncharacterized protein</fullName>
    </submittedName>
</protein>
<reference evidence="1" key="1">
    <citation type="submission" date="2022-08" db="UniProtKB">
        <authorList>
            <consortium name="EnsemblMetazoa"/>
        </authorList>
    </citation>
    <scope>IDENTIFICATION</scope>
    <source>
        <strain evidence="1">05x7-T-G4-1.051#20</strain>
    </source>
</reference>
<dbReference type="AlphaFoldDB" id="A0A8W8JZ95"/>